<evidence type="ECO:0000313" key="6">
    <source>
        <dbReference type="EMBL" id="MDI9259801.1"/>
    </source>
</evidence>
<keyword evidence="4 6" id="KW-0067">ATP-binding</keyword>
<dbReference type="InterPro" id="IPR003439">
    <property type="entry name" value="ABC_transporter-like_ATP-bd"/>
</dbReference>
<dbReference type="SUPFAM" id="SSF52540">
    <property type="entry name" value="P-loop containing nucleoside triphosphate hydrolases"/>
    <property type="match status" value="1"/>
</dbReference>
<protein>
    <submittedName>
        <fullName evidence="6">ABC transporter ATP-binding protein</fullName>
    </submittedName>
</protein>
<dbReference type="RefSeq" id="WP_283203338.1">
    <property type="nucleotide sequence ID" value="NZ_JASGCB010000007.1"/>
</dbReference>
<reference evidence="6 7" key="1">
    <citation type="submission" date="2023-04" db="EMBL/GenBank/DDBJ databases">
        <title>A. sendaiensis sub sp. chiapanensis a novel subspecie with specific adaptation in bacterial cell wall isolated from an active volcano.</title>
        <authorList>
            <person name="Alvarez Gutierrez P.E."/>
            <person name="Ortiz Cortes L.Y."/>
        </authorList>
    </citation>
    <scope>NUCLEOTIDE SEQUENCE [LARGE SCALE GENOMIC DNA]</scope>
    <source>
        <strain evidence="6 7">PA2</strain>
    </source>
</reference>
<proteinExistence type="inferred from homology"/>
<organism evidence="6 7">
    <name type="scientific">Alicyclobacillus sendaiensis PA2</name>
    <dbReference type="NCBI Taxonomy" id="3029425"/>
    <lineage>
        <taxon>Bacteria</taxon>
        <taxon>Bacillati</taxon>
        <taxon>Bacillota</taxon>
        <taxon>Bacilli</taxon>
        <taxon>Bacillales</taxon>
        <taxon>Alicyclobacillaceae</taxon>
        <taxon>Alicyclobacillus</taxon>
    </lineage>
</organism>
<evidence type="ECO:0000313" key="7">
    <source>
        <dbReference type="Proteomes" id="UP001529245"/>
    </source>
</evidence>
<name>A0ABT6XXJ2_ALISE</name>
<keyword evidence="2" id="KW-0813">Transport</keyword>
<evidence type="ECO:0000256" key="1">
    <source>
        <dbReference type="ARBA" id="ARBA00005417"/>
    </source>
</evidence>
<feature type="domain" description="ABC transporter" evidence="5">
    <location>
        <begin position="12"/>
        <end position="240"/>
    </location>
</feature>
<keyword evidence="3" id="KW-0547">Nucleotide-binding</keyword>
<sequence length="312" mass="34056">MNVEHGGSAHVLQLFDVSKRIGGREIVRQLNMSVRAGEVYGFLGPNGAGKTTTIRMIVGLIRPTRGAIRVCGHDVERDPVNAKRHLGAIVENPEMYGYLTGRQNLLHYARLAGVDRIEARIERVAKRVGLEDRIDEKVKRYSLGMRQRLGVAQALIADPKLLVLDEPTNGLDPAGIREFRELVRALAAEGLAVFVSSHLLSEVEQMCDRVAVLQQGRVIAEASVAELRAGAGSLLLRVSRWDEAASWLRARGFDVEEKDGRLMVTRLDDARVASLLRDLVGAGFDVYEAARTGGLEQSFLALTGAESGGDTP</sequence>
<dbReference type="PANTHER" id="PTHR43335:SF4">
    <property type="entry name" value="ABC TRANSPORTER, ATP-BINDING PROTEIN"/>
    <property type="match status" value="1"/>
</dbReference>
<dbReference type="InterPro" id="IPR017871">
    <property type="entry name" value="ABC_transporter-like_CS"/>
</dbReference>
<accession>A0ABT6XXJ2</accession>
<gene>
    <name evidence="6" type="ORF">QID03_06325</name>
</gene>
<dbReference type="EMBL" id="JASGCB010000007">
    <property type="protein sequence ID" value="MDI9259801.1"/>
    <property type="molecule type" value="Genomic_DNA"/>
</dbReference>
<dbReference type="Pfam" id="PF00005">
    <property type="entry name" value="ABC_tran"/>
    <property type="match status" value="1"/>
</dbReference>
<evidence type="ECO:0000259" key="5">
    <source>
        <dbReference type="PROSITE" id="PS50893"/>
    </source>
</evidence>
<evidence type="ECO:0000256" key="4">
    <source>
        <dbReference type="ARBA" id="ARBA00022840"/>
    </source>
</evidence>
<dbReference type="PROSITE" id="PS50893">
    <property type="entry name" value="ABC_TRANSPORTER_2"/>
    <property type="match status" value="1"/>
</dbReference>
<dbReference type="SMART" id="SM00382">
    <property type="entry name" value="AAA"/>
    <property type="match status" value="1"/>
</dbReference>
<comment type="similarity">
    <text evidence="1">Belongs to the ABC transporter superfamily.</text>
</comment>
<dbReference type="InterPro" id="IPR027417">
    <property type="entry name" value="P-loop_NTPase"/>
</dbReference>
<dbReference type="Proteomes" id="UP001529245">
    <property type="component" value="Unassembled WGS sequence"/>
</dbReference>
<keyword evidence="7" id="KW-1185">Reference proteome</keyword>
<dbReference type="InterPro" id="IPR003593">
    <property type="entry name" value="AAA+_ATPase"/>
</dbReference>
<evidence type="ECO:0000256" key="2">
    <source>
        <dbReference type="ARBA" id="ARBA00022448"/>
    </source>
</evidence>
<dbReference type="GO" id="GO:0005524">
    <property type="term" value="F:ATP binding"/>
    <property type="evidence" value="ECO:0007669"/>
    <property type="project" value="UniProtKB-KW"/>
</dbReference>
<dbReference type="PROSITE" id="PS00211">
    <property type="entry name" value="ABC_TRANSPORTER_1"/>
    <property type="match status" value="1"/>
</dbReference>
<dbReference type="Gene3D" id="3.40.50.300">
    <property type="entry name" value="P-loop containing nucleotide triphosphate hydrolases"/>
    <property type="match status" value="1"/>
</dbReference>
<evidence type="ECO:0000256" key="3">
    <source>
        <dbReference type="ARBA" id="ARBA00022741"/>
    </source>
</evidence>
<comment type="caution">
    <text evidence="6">The sequence shown here is derived from an EMBL/GenBank/DDBJ whole genome shotgun (WGS) entry which is preliminary data.</text>
</comment>
<dbReference type="PANTHER" id="PTHR43335">
    <property type="entry name" value="ABC TRANSPORTER, ATP-BINDING PROTEIN"/>
    <property type="match status" value="1"/>
</dbReference>